<evidence type="ECO:0000313" key="5">
    <source>
        <dbReference type="Proteomes" id="UP001597380"/>
    </source>
</evidence>
<feature type="domain" description="CBS" evidence="3">
    <location>
        <begin position="98"/>
        <end position="157"/>
    </location>
</feature>
<dbReference type="SUPFAM" id="SSF54631">
    <property type="entry name" value="CBS-domain pair"/>
    <property type="match status" value="1"/>
</dbReference>
<proteinExistence type="predicted"/>
<evidence type="ECO:0000259" key="3">
    <source>
        <dbReference type="PROSITE" id="PS51371"/>
    </source>
</evidence>
<dbReference type="PANTHER" id="PTHR43080">
    <property type="entry name" value="CBS DOMAIN-CONTAINING PROTEIN CBSX3, MITOCHONDRIAL"/>
    <property type="match status" value="1"/>
</dbReference>
<dbReference type="InterPro" id="IPR000644">
    <property type="entry name" value="CBS_dom"/>
</dbReference>
<feature type="domain" description="CBS" evidence="3">
    <location>
        <begin position="165"/>
        <end position="224"/>
    </location>
</feature>
<gene>
    <name evidence="4" type="ORF">ACFSJ3_17030</name>
</gene>
<dbReference type="Proteomes" id="UP001597380">
    <property type="component" value="Unassembled WGS sequence"/>
</dbReference>
<evidence type="ECO:0000313" key="4">
    <source>
        <dbReference type="EMBL" id="MFD2097696.1"/>
    </source>
</evidence>
<dbReference type="RefSeq" id="WP_345341882.1">
    <property type="nucleotide sequence ID" value="NZ_BAABLI010000032.1"/>
</dbReference>
<accession>A0ABW4XQ49</accession>
<protein>
    <submittedName>
        <fullName evidence="4">HPP family protein</fullName>
    </submittedName>
</protein>
<sequence>MFYIYSPQGRIFSGTLEKLRKVDRGASSQRTGVREEYFLQQEIEASANFADPLEQQQHEKITGDDAPYQASPTQLQAYQKVLEDQGQREPVYHAYQAMSRKVVSVTPNFTLAELIGVFNRHNYKLLPILDEGKLVAAISRQHLYQMLVSDPSVSRETTLAELLAQRPQQVLSIDPVSDIRRAAKVMLSEQIEALPVVNDQGVMLGILSRTDILNCVIKDPPLSLWT</sequence>
<dbReference type="InterPro" id="IPR046342">
    <property type="entry name" value="CBS_dom_sf"/>
</dbReference>
<dbReference type="Pfam" id="PF00571">
    <property type="entry name" value="CBS"/>
    <property type="match status" value="2"/>
</dbReference>
<keyword evidence="5" id="KW-1185">Reference proteome</keyword>
<organism evidence="4 5">
    <name type="scientific">Corallincola platygyrae</name>
    <dbReference type="NCBI Taxonomy" id="1193278"/>
    <lineage>
        <taxon>Bacteria</taxon>
        <taxon>Pseudomonadati</taxon>
        <taxon>Pseudomonadota</taxon>
        <taxon>Gammaproteobacteria</taxon>
        <taxon>Alteromonadales</taxon>
        <taxon>Psychromonadaceae</taxon>
        <taxon>Corallincola</taxon>
    </lineage>
</organism>
<reference evidence="5" key="1">
    <citation type="journal article" date="2019" name="Int. J. Syst. Evol. Microbiol.">
        <title>The Global Catalogue of Microorganisms (GCM) 10K type strain sequencing project: providing services to taxonomists for standard genome sequencing and annotation.</title>
        <authorList>
            <consortium name="The Broad Institute Genomics Platform"/>
            <consortium name="The Broad Institute Genome Sequencing Center for Infectious Disease"/>
            <person name="Wu L."/>
            <person name="Ma J."/>
        </authorList>
    </citation>
    <scope>NUCLEOTIDE SEQUENCE [LARGE SCALE GENOMIC DNA]</scope>
    <source>
        <strain evidence="5">CGMCC 1.10992</strain>
    </source>
</reference>
<dbReference type="PANTHER" id="PTHR43080:SF29">
    <property type="entry name" value="OS02G0818000 PROTEIN"/>
    <property type="match status" value="1"/>
</dbReference>
<dbReference type="InterPro" id="IPR051257">
    <property type="entry name" value="Diverse_CBS-Domain"/>
</dbReference>
<keyword evidence="1 2" id="KW-0129">CBS domain</keyword>
<dbReference type="SMART" id="SM00116">
    <property type="entry name" value="CBS"/>
    <property type="match status" value="2"/>
</dbReference>
<dbReference type="Gene3D" id="3.10.580.10">
    <property type="entry name" value="CBS-domain"/>
    <property type="match status" value="2"/>
</dbReference>
<evidence type="ECO:0000256" key="2">
    <source>
        <dbReference type="PROSITE-ProRule" id="PRU00703"/>
    </source>
</evidence>
<name>A0ABW4XQ49_9GAMM</name>
<comment type="caution">
    <text evidence="4">The sequence shown here is derived from an EMBL/GenBank/DDBJ whole genome shotgun (WGS) entry which is preliminary data.</text>
</comment>
<evidence type="ECO:0000256" key="1">
    <source>
        <dbReference type="ARBA" id="ARBA00023122"/>
    </source>
</evidence>
<dbReference type="EMBL" id="JBHUHT010000028">
    <property type="protein sequence ID" value="MFD2097696.1"/>
    <property type="molecule type" value="Genomic_DNA"/>
</dbReference>
<dbReference type="PROSITE" id="PS51371">
    <property type="entry name" value="CBS"/>
    <property type="match status" value="2"/>
</dbReference>